<dbReference type="EMBL" id="CP053189">
    <property type="protein sequence ID" value="QJS12075.1"/>
    <property type="molecule type" value="Genomic_DNA"/>
</dbReference>
<evidence type="ECO:0000313" key="1">
    <source>
        <dbReference type="EMBL" id="QJS12075.1"/>
    </source>
</evidence>
<evidence type="ECO:0000313" key="2">
    <source>
        <dbReference type="Proteomes" id="UP000502641"/>
    </source>
</evidence>
<dbReference type="AlphaFoldDB" id="A0A6M4PLJ3"/>
<reference evidence="1 2" key="1">
    <citation type="submission" date="2020-05" db="EMBL/GenBank/DDBJ databases">
        <authorList>
            <person name="Li K."/>
        </authorList>
    </citation>
    <scope>NUCLEOTIDE SEQUENCE [LARGE SCALE GENOMIC DNA]</scope>
    <source>
        <strain evidence="2">jing01</strain>
    </source>
</reference>
<proteinExistence type="predicted"/>
<gene>
    <name evidence="1" type="ORF">HKX69_23435</name>
</gene>
<protein>
    <submittedName>
        <fullName evidence="1">Uncharacterized protein</fullName>
    </submittedName>
</protein>
<name>A0A6M4PLJ3_9ACTN</name>
<accession>A0A6M4PLJ3</accession>
<dbReference type="KEGG" id="sarg:HKX69_23435"/>
<sequence length="99" mass="11307">MGSSGCPEIRVDGRRRNAKLRGEGVGLDYRPSPRQLRRSSHERMMLRSLAESFRVRGPVPVCGTARQMRTKSATYHIALSHSHDPSRWVSWYFTNHGGR</sequence>
<dbReference type="Proteomes" id="UP000502641">
    <property type="component" value="Chromosome"/>
</dbReference>
<keyword evidence="2" id="KW-1185">Reference proteome</keyword>
<organism evidence="1 2">
    <name type="scientific">Streptomyces argyrophylli</name>
    <dbReference type="NCBI Taxonomy" id="2726118"/>
    <lineage>
        <taxon>Bacteria</taxon>
        <taxon>Bacillati</taxon>
        <taxon>Actinomycetota</taxon>
        <taxon>Actinomycetes</taxon>
        <taxon>Kitasatosporales</taxon>
        <taxon>Streptomycetaceae</taxon>
        <taxon>Streptomyces</taxon>
    </lineage>
</organism>